<reference evidence="2" key="1">
    <citation type="submission" date="2016-02" db="EMBL/GenBank/DDBJ databases">
        <authorList>
            <person name="Wibberg D."/>
        </authorList>
    </citation>
    <scope>NUCLEOTIDE SEQUENCE [LARGE SCALE GENOMIC DNA]</scope>
</reference>
<sequence>MATSPKTSDFGPFTACPPRLLDSLVRTLCAQPHLTAINYRPTIAASLLSCLKNISLNRILARAFKSLELCHETGIAGITTDDDVGVLLILHTMICGAKTHVCSFVSKHTSDINLLLSDIPHDSVHTWLKRITERARSKRRSASRGVE</sequence>
<organism evidence="1 2">
    <name type="scientific">Candidatus Protofrankia californiensis</name>
    <dbReference type="NCBI Taxonomy" id="1839754"/>
    <lineage>
        <taxon>Bacteria</taxon>
        <taxon>Bacillati</taxon>
        <taxon>Actinomycetota</taxon>
        <taxon>Actinomycetes</taxon>
        <taxon>Frankiales</taxon>
        <taxon>Frankiaceae</taxon>
        <taxon>Protofrankia</taxon>
    </lineage>
</organism>
<proteinExistence type="predicted"/>
<dbReference type="Proteomes" id="UP000199013">
    <property type="component" value="Unassembled WGS sequence"/>
</dbReference>
<gene>
    <name evidence="1" type="ORF">FDG2_1778</name>
</gene>
<evidence type="ECO:0000313" key="1">
    <source>
        <dbReference type="EMBL" id="SBW20709.1"/>
    </source>
</evidence>
<accession>A0A1C3NW98</accession>
<keyword evidence="2" id="KW-1185">Reference proteome</keyword>
<evidence type="ECO:0000313" key="2">
    <source>
        <dbReference type="Proteomes" id="UP000199013"/>
    </source>
</evidence>
<name>A0A1C3NW98_9ACTN</name>
<protein>
    <submittedName>
        <fullName evidence="1">Uncharacterized protein</fullName>
    </submittedName>
</protein>
<dbReference type="AlphaFoldDB" id="A0A1C3NW98"/>
<dbReference type="EMBL" id="FLUV01000749">
    <property type="protein sequence ID" value="SBW20709.1"/>
    <property type="molecule type" value="Genomic_DNA"/>
</dbReference>